<keyword evidence="8" id="KW-1185">Reference proteome</keyword>
<dbReference type="InterPro" id="IPR003740">
    <property type="entry name" value="YitT"/>
</dbReference>
<comment type="subcellular location">
    <subcellularLocation>
        <location evidence="1">Cell membrane</location>
        <topology evidence="1">Multi-pass membrane protein</topology>
    </subcellularLocation>
</comment>
<dbReference type="PANTHER" id="PTHR33545:SF5">
    <property type="entry name" value="UPF0750 MEMBRANE PROTEIN YITT"/>
    <property type="match status" value="1"/>
</dbReference>
<feature type="transmembrane region" description="Helical" evidence="6">
    <location>
        <begin position="83"/>
        <end position="101"/>
    </location>
</feature>
<dbReference type="AlphaFoldDB" id="F9Y5X0"/>
<dbReference type="EMBL" id="CP002018">
    <property type="protein sequence ID" value="AEM40795.1"/>
    <property type="molecule type" value="Genomic_DNA"/>
</dbReference>
<feature type="transmembrane region" description="Helical" evidence="6">
    <location>
        <begin position="145"/>
        <end position="167"/>
    </location>
</feature>
<evidence type="ECO:0000256" key="6">
    <source>
        <dbReference type="SAM" id="Phobius"/>
    </source>
</evidence>
<dbReference type="KEGG" id="kvl:KVU_0956"/>
<keyword evidence="4 6" id="KW-1133">Transmembrane helix</keyword>
<evidence type="ECO:0008006" key="9">
    <source>
        <dbReference type="Google" id="ProtNLM"/>
    </source>
</evidence>
<evidence type="ECO:0000313" key="7">
    <source>
        <dbReference type="EMBL" id="AEM40795.1"/>
    </source>
</evidence>
<dbReference type="Pfam" id="PF02588">
    <property type="entry name" value="YitT_membrane"/>
    <property type="match status" value="1"/>
</dbReference>
<evidence type="ECO:0000313" key="8">
    <source>
        <dbReference type="Proteomes" id="UP000000692"/>
    </source>
</evidence>
<dbReference type="HOGENOM" id="CLU_063199_3_0_5"/>
<keyword evidence="3 6" id="KW-0812">Transmembrane</keyword>
<name>F9Y5X0_KETVW</name>
<evidence type="ECO:0000256" key="2">
    <source>
        <dbReference type="ARBA" id="ARBA00022475"/>
    </source>
</evidence>
<dbReference type="eggNOG" id="COG1284">
    <property type="taxonomic scope" value="Bacteria"/>
</dbReference>
<feature type="transmembrane region" description="Helical" evidence="6">
    <location>
        <begin position="173"/>
        <end position="190"/>
    </location>
</feature>
<proteinExistence type="predicted"/>
<protein>
    <recommendedName>
        <fullName evidence="9">YitT family protein</fullName>
    </recommendedName>
</protein>
<evidence type="ECO:0000256" key="5">
    <source>
        <dbReference type="ARBA" id="ARBA00023136"/>
    </source>
</evidence>
<organism evidence="7 8">
    <name type="scientific">Ketogulonicigenium vulgare (strain WSH-001)</name>
    <dbReference type="NCBI Taxonomy" id="759362"/>
    <lineage>
        <taxon>Bacteria</taxon>
        <taxon>Pseudomonadati</taxon>
        <taxon>Pseudomonadota</taxon>
        <taxon>Alphaproteobacteria</taxon>
        <taxon>Rhodobacterales</taxon>
        <taxon>Roseobacteraceae</taxon>
        <taxon>Ketogulonicigenium</taxon>
    </lineage>
</organism>
<dbReference type="InterPro" id="IPR051461">
    <property type="entry name" value="UPF0750_membrane"/>
</dbReference>
<sequence>MIMRRYTLFEDIQGLAIGSIGAATGIFLLRAAGLITGGTAGIALLLSYVTHWSFGAVFFWVNVPFYAIALFTRGWSFTLKGIISVGAVSLLTAVAQDYITITAIDPLLAAVVFGIVAGVGILGLFRHGSSLGGTSMLAVMAQERWGIKAGWVQMGMDAVIFIVALFLLPFPQVAFSFVGTFILSFVLAFNHRKDWYIAG</sequence>
<evidence type="ECO:0000256" key="1">
    <source>
        <dbReference type="ARBA" id="ARBA00004651"/>
    </source>
</evidence>
<accession>F9Y5X0</accession>
<dbReference type="Proteomes" id="UP000000692">
    <property type="component" value="Chromosome"/>
</dbReference>
<evidence type="ECO:0000256" key="3">
    <source>
        <dbReference type="ARBA" id="ARBA00022692"/>
    </source>
</evidence>
<reference evidence="7 8" key="1">
    <citation type="journal article" date="2011" name="J. Bacteriol.">
        <title>Complete genome sequence of the industrial strain Ketogulonicigenium vulgare WSH-001.</title>
        <authorList>
            <person name="Liu L."/>
            <person name="Li Y."/>
            <person name="Zhang J."/>
            <person name="Zhou Z."/>
            <person name="Liu J."/>
            <person name="Li X."/>
            <person name="Zhou J."/>
            <person name="Du G."/>
            <person name="Wang L."/>
            <person name="Chen J."/>
        </authorList>
    </citation>
    <scope>NUCLEOTIDE SEQUENCE [LARGE SCALE GENOMIC DNA]</scope>
    <source>
        <strain evidence="7 8">WSH-001</strain>
    </source>
</reference>
<dbReference type="OrthoDB" id="3296441at2"/>
<dbReference type="GO" id="GO:0005886">
    <property type="term" value="C:plasma membrane"/>
    <property type="evidence" value="ECO:0007669"/>
    <property type="project" value="UniProtKB-SubCell"/>
</dbReference>
<keyword evidence="5 6" id="KW-0472">Membrane</keyword>
<dbReference type="PATRIC" id="fig|759362.5.peg.987"/>
<dbReference type="PANTHER" id="PTHR33545">
    <property type="entry name" value="UPF0750 MEMBRANE PROTEIN YITT-RELATED"/>
    <property type="match status" value="1"/>
</dbReference>
<feature type="transmembrane region" description="Helical" evidence="6">
    <location>
        <begin position="12"/>
        <end position="32"/>
    </location>
</feature>
<feature type="transmembrane region" description="Helical" evidence="6">
    <location>
        <begin position="107"/>
        <end position="125"/>
    </location>
</feature>
<keyword evidence="2" id="KW-1003">Cell membrane</keyword>
<evidence type="ECO:0000256" key="4">
    <source>
        <dbReference type="ARBA" id="ARBA00022989"/>
    </source>
</evidence>
<gene>
    <name evidence="7" type="ordered locus">KVU_0956</name>
</gene>